<evidence type="ECO:0000256" key="7">
    <source>
        <dbReference type="ARBA" id="ARBA00022840"/>
    </source>
</evidence>
<reference evidence="11" key="1">
    <citation type="submission" date="2018-06" db="EMBL/GenBank/DDBJ databases">
        <authorList>
            <person name="Zhirakovskaya E."/>
        </authorList>
    </citation>
    <scope>NUCLEOTIDE SEQUENCE</scope>
</reference>
<dbReference type="AlphaFoldDB" id="A0A3B0U867"/>
<dbReference type="Gene3D" id="1.20.5.1930">
    <property type="match status" value="1"/>
</dbReference>
<feature type="domain" description="Histidine kinase/HSP90-like ATPase" evidence="9">
    <location>
        <begin position="324"/>
        <end position="414"/>
    </location>
</feature>
<dbReference type="InterPro" id="IPR003594">
    <property type="entry name" value="HATPase_dom"/>
</dbReference>
<dbReference type="GO" id="GO:0005524">
    <property type="term" value="F:ATP binding"/>
    <property type="evidence" value="ECO:0007669"/>
    <property type="project" value="UniProtKB-KW"/>
</dbReference>
<feature type="transmembrane region" description="Helical" evidence="8">
    <location>
        <begin position="175"/>
        <end position="197"/>
    </location>
</feature>
<keyword evidence="3" id="KW-0597">Phosphoprotein</keyword>
<dbReference type="GO" id="GO:0000155">
    <property type="term" value="F:phosphorelay sensor kinase activity"/>
    <property type="evidence" value="ECO:0007669"/>
    <property type="project" value="InterPro"/>
</dbReference>
<keyword evidence="8" id="KW-0472">Membrane</keyword>
<protein>
    <recommendedName>
        <fullName evidence="2">histidine kinase</fullName>
        <ecNumber evidence="2">2.7.13.3</ecNumber>
    </recommendedName>
</protein>
<sequence length="416" mass="47719">MNFKTIIFLKSKVVIVVLIFCVLAFGGIIFTFIRSLKLDREHVSLVEFSKNIEIEVFHSRIKLDDYFLVNDTSVNAEVLRHLQKAEDLASSINSFDETKIRDKKITRDFNASLTDIKVHIERLMELISLGSWEEESTIDSLIVKEYTGLQKTFLVFEKSIYDYVTKRDSNFKKEIFTLLILIFGFLILCLVLITRLINAYFLVEREYVEKSIEVEHKERKRIAADLHDGLGSLLSSIGLYTKLLEKEFISNDKVNDKLSQVKQLSDMALESLEDAINNLNPSILNKYGLIKSLEIICGKMNEIGNIYFHVESKDFNAKISKNTEITIYRICNELINNTLKHSSANEAKILFYNKKKKVFLRYSDNGIGFDPLFDYSANGGKTGLYNMIKRVESLGGAYSIKSGHGKGVNIFIRFNV</sequence>
<keyword evidence="6" id="KW-0418">Kinase</keyword>
<comment type="catalytic activity">
    <reaction evidence="1">
        <text>ATP + protein L-histidine = ADP + protein N-phospho-L-histidine.</text>
        <dbReference type="EC" id="2.7.13.3"/>
    </reaction>
</comment>
<name>A0A3B0U867_9ZZZZ</name>
<feature type="domain" description="Signal transduction histidine kinase subgroup 3 dimerisation and phosphoacceptor" evidence="10">
    <location>
        <begin position="218"/>
        <end position="282"/>
    </location>
</feature>
<dbReference type="InterPro" id="IPR011712">
    <property type="entry name" value="Sig_transdc_His_kin_sub3_dim/P"/>
</dbReference>
<evidence type="ECO:0000259" key="10">
    <source>
        <dbReference type="Pfam" id="PF07730"/>
    </source>
</evidence>
<evidence type="ECO:0000313" key="11">
    <source>
        <dbReference type="EMBL" id="VAW21687.1"/>
    </source>
</evidence>
<dbReference type="PANTHER" id="PTHR24421:SF10">
    <property type="entry name" value="NITRATE_NITRITE SENSOR PROTEIN NARQ"/>
    <property type="match status" value="1"/>
</dbReference>
<keyword evidence="4" id="KW-0808">Transferase</keyword>
<evidence type="ECO:0000256" key="5">
    <source>
        <dbReference type="ARBA" id="ARBA00022741"/>
    </source>
</evidence>
<feature type="transmembrane region" description="Helical" evidence="8">
    <location>
        <begin position="12"/>
        <end position="33"/>
    </location>
</feature>
<evidence type="ECO:0000256" key="2">
    <source>
        <dbReference type="ARBA" id="ARBA00012438"/>
    </source>
</evidence>
<proteinExistence type="predicted"/>
<accession>A0A3B0U867</accession>
<dbReference type="InterPro" id="IPR050482">
    <property type="entry name" value="Sensor_HK_TwoCompSys"/>
</dbReference>
<evidence type="ECO:0000256" key="4">
    <source>
        <dbReference type="ARBA" id="ARBA00022679"/>
    </source>
</evidence>
<dbReference type="GO" id="GO:0016020">
    <property type="term" value="C:membrane"/>
    <property type="evidence" value="ECO:0007669"/>
    <property type="project" value="InterPro"/>
</dbReference>
<evidence type="ECO:0000259" key="9">
    <source>
        <dbReference type="Pfam" id="PF02518"/>
    </source>
</evidence>
<evidence type="ECO:0000256" key="1">
    <source>
        <dbReference type="ARBA" id="ARBA00000085"/>
    </source>
</evidence>
<evidence type="ECO:0000256" key="8">
    <source>
        <dbReference type="SAM" id="Phobius"/>
    </source>
</evidence>
<keyword evidence="7" id="KW-0067">ATP-binding</keyword>
<dbReference type="EMBL" id="UOEP01000153">
    <property type="protein sequence ID" value="VAW21687.1"/>
    <property type="molecule type" value="Genomic_DNA"/>
</dbReference>
<dbReference type="Gene3D" id="3.30.565.10">
    <property type="entry name" value="Histidine kinase-like ATPase, C-terminal domain"/>
    <property type="match status" value="1"/>
</dbReference>
<evidence type="ECO:0000256" key="3">
    <source>
        <dbReference type="ARBA" id="ARBA00022553"/>
    </source>
</evidence>
<gene>
    <name evidence="11" type="ORF">MNBD_BACTEROID01-2455</name>
</gene>
<dbReference type="GO" id="GO:0046983">
    <property type="term" value="F:protein dimerization activity"/>
    <property type="evidence" value="ECO:0007669"/>
    <property type="project" value="InterPro"/>
</dbReference>
<dbReference type="CDD" id="cd16917">
    <property type="entry name" value="HATPase_UhpB-NarQ-NarX-like"/>
    <property type="match status" value="1"/>
</dbReference>
<dbReference type="Pfam" id="PF07730">
    <property type="entry name" value="HisKA_3"/>
    <property type="match status" value="1"/>
</dbReference>
<keyword evidence="8" id="KW-1133">Transmembrane helix</keyword>
<keyword evidence="5" id="KW-0547">Nucleotide-binding</keyword>
<dbReference type="EC" id="2.7.13.3" evidence="2"/>
<organism evidence="11">
    <name type="scientific">hydrothermal vent metagenome</name>
    <dbReference type="NCBI Taxonomy" id="652676"/>
    <lineage>
        <taxon>unclassified sequences</taxon>
        <taxon>metagenomes</taxon>
        <taxon>ecological metagenomes</taxon>
    </lineage>
</organism>
<evidence type="ECO:0000256" key="6">
    <source>
        <dbReference type="ARBA" id="ARBA00022777"/>
    </source>
</evidence>
<dbReference type="PANTHER" id="PTHR24421">
    <property type="entry name" value="NITRATE/NITRITE SENSOR PROTEIN NARX-RELATED"/>
    <property type="match status" value="1"/>
</dbReference>
<dbReference type="Pfam" id="PF02518">
    <property type="entry name" value="HATPase_c"/>
    <property type="match status" value="1"/>
</dbReference>
<dbReference type="SUPFAM" id="SSF55874">
    <property type="entry name" value="ATPase domain of HSP90 chaperone/DNA topoisomerase II/histidine kinase"/>
    <property type="match status" value="1"/>
</dbReference>
<keyword evidence="8" id="KW-0812">Transmembrane</keyword>
<dbReference type="InterPro" id="IPR036890">
    <property type="entry name" value="HATPase_C_sf"/>
</dbReference>